<evidence type="ECO:0000259" key="8">
    <source>
        <dbReference type="Pfam" id="PF19047"/>
    </source>
</evidence>
<feature type="compositionally biased region" description="Basic and acidic residues" evidence="7">
    <location>
        <begin position="1449"/>
        <end position="1458"/>
    </location>
</feature>
<feature type="coiled-coil region" evidence="6">
    <location>
        <begin position="245"/>
        <end position="399"/>
    </location>
</feature>
<dbReference type="InterPro" id="IPR043936">
    <property type="entry name" value="HOOK_N"/>
</dbReference>
<evidence type="ECO:0000256" key="2">
    <source>
        <dbReference type="ARBA" id="ARBA00022490"/>
    </source>
</evidence>
<dbReference type="GO" id="GO:0030705">
    <property type="term" value="P:cytoskeleton-dependent intracellular transport"/>
    <property type="evidence" value="ECO:0007669"/>
    <property type="project" value="InterPro"/>
</dbReference>
<dbReference type="Pfam" id="PF19047">
    <property type="entry name" value="HOOK_N"/>
    <property type="match status" value="1"/>
</dbReference>
<dbReference type="Proteomes" id="UP000694580">
    <property type="component" value="Chromosome 3"/>
</dbReference>
<feature type="region of interest" description="Disordered" evidence="7">
    <location>
        <begin position="1266"/>
        <end position="1389"/>
    </location>
</feature>
<dbReference type="GO" id="GO:0007165">
    <property type="term" value="P:signal transduction"/>
    <property type="evidence" value="ECO:0007669"/>
    <property type="project" value="UniProtKB-ARBA"/>
</dbReference>
<keyword evidence="2" id="KW-0963">Cytoplasm</keyword>
<evidence type="ECO:0000256" key="6">
    <source>
        <dbReference type="SAM" id="Coils"/>
    </source>
</evidence>
<reference evidence="9 10" key="1">
    <citation type="submission" date="2020-06" db="EMBL/GenBank/DDBJ databases">
        <authorList>
            <consortium name="Wellcome Sanger Institute Data Sharing"/>
        </authorList>
    </citation>
    <scope>NUCLEOTIDE SEQUENCE [LARGE SCALE GENOMIC DNA]</scope>
</reference>
<reference evidence="9" key="2">
    <citation type="submission" date="2025-08" db="UniProtKB">
        <authorList>
            <consortium name="Ensembl"/>
        </authorList>
    </citation>
    <scope>IDENTIFICATION</scope>
</reference>
<evidence type="ECO:0000256" key="1">
    <source>
        <dbReference type="ARBA" id="ARBA00004496"/>
    </source>
</evidence>
<feature type="compositionally biased region" description="Basic residues" evidence="7">
    <location>
        <begin position="1266"/>
        <end position="1277"/>
    </location>
</feature>
<feature type="compositionally biased region" description="Low complexity" evidence="7">
    <location>
        <begin position="1417"/>
        <end position="1431"/>
    </location>
</feature>
<comment type="subcellular location">
    <subcellularLocation>
        <location evidence="1">Cytoplasm</location>
    </subcellularLocation>
</comment>
<feature type="domain" description="HOOK N-terminal" evidence="8">
    <location>
        <begin position="35"/>
        <end position="160"/>
    </location>
</feature>
<dbReference type="GO" id="GO:0005813">
    <property type="term" value="C:centrosome"/>
    <property type="evidence" value="ECO:0007669"/>
    <property type="project" value="TreeGrafter"/>
</dbReference>
<name>A0AAY4EVY5_9TELE</name>
<dbReference type="InterPro" id="IPR036872">
    <property type="entry name" value="CH_dom_sf"/>
</dbReference>
<dbReference type="Ensembl" id="ENSDCDT00010072323.1">
    <property type="protein sequence ID" value="ENSDCDP00010061553.1"/>
    <property type="gene ID" value="ENSDCDG00010033949.1"/>
</dbReference>
<reference evidence="9" key="3">
    <citation type="submission" date="2025-09" db="UniProtKB">
        <authorList>
            <consortium name="Ensembl"/>
        </authorList>
    </citation>
    <scope>IDENTIFICATION</scope>
</reference>
<keyword evidence="3" id="KW-0344">Guanine-nucleotide releasing factor</keyword>
<feature type="compositionally biased region" description="Polar residues" evidence="7">
    <location>
        <begin position="1436"/>
        <end position="1448"/>
    </location>
</feature>
<feature type="compositionally biased region" description="Basic and acidic residues" evidence="7">
    <location>
        <begin position="1278"/>
        <end position="1302"/>
    </location>
</feature>
<keyword evidence="10" id="KW-1185">Reference proteome</keyword>
<feature type="compositionally biased region" description="Polar residues" evidence="7">
    <location>
        <begin position="1369"/>
        <end position="1379"/>
    </location>
</feature>
<feature type="compositionally biased region" description="Polar residues" evidence="7">
    <location>
        <begin position="1303"/>
        <end position="1328"/>
    </location>
</feature>
<organism evidence="9 10">
    <name type="scientific">Denticeps clupeoides</name>
    <name type="common">denticle herring</name>
    <dbReference type="NCBI Taxonomy" id="299321"/>
    <lineage>
        <taxon>Eukaryota</taxon>
        <taxon>Metazoa</taxon>
        <taxon>Chordata</taxon>
        <taxon>Craniata</taxon>
        <taxon>Vertebrata</taxon>
        <taxon>Euteleostomi</taxon>
        <taxon>Actinopterygii</taxon>
        <taxon>Neopterygii</taxon>
        <taxon>Teleostei</taxon>
        <taxon>Clupei</taxon>
        <taxon>Clupeiformes</taxon>
        <taxon>Denticipitoidei</taxon>
        <taxon>Denticipitidae</taxon>
        <taxon>Denticeps</taxon>
    </lineage>
</organism>
<feature type="coiled-coil region" evidence="6">
    <location>
        <begin position="1052"/>
        <end position="1254"/>
    </location>
</feature>
<evidence type="ECO:0000313" key="10">
    <source>
        <dbReference type="Proteomes" id="UP000694580"/>
    </source>
</evidence>
<dbReference type="GO" id="GO:0005085">
    <property type="term" value="F:guanyl-nucleotide exchange factor activity"/>
    <property type="evidence" value="ECO:0007669"/>
    <property type="project" value="UniProtKB-KW"/>
</dbReference>
<dbReference type="GO" id="GO:0051959">
    <property type="term" value="F:dynein light intermediate chain binding"/>
    <property type="evidence" value="ECO:0007669"/>
    <property type="project" value="TreeGrafter"/>
</dbReference>
<evidence type="ECO:0000256" key="3">
    <source>
        <dbReference type="ARBA" id="ARBA00022658"/>
    </source>
</evidence>
<evidence type="ECO:0000313" key="9">
    <source>
        <dbReference type="Ensembl" id="ENSDCDP00010061553.1"/>
    </source>
</evidence>
<keyword evidence="4 6" id="KW-0175">Coiled coil</keyword>
<dbReference type="GO" id="GO:0008017">
    <property type="term" value="F:microtubule binding"/>
    <property type="evidence" value="ECO:0007669"/>
    <property type="project" value="TreeGrafter"/>
</dbReference>
<protein>
    <recommendedName>
        <fullName evidence="8">HOOK N-terminal domain-containing protein</fullName>
    </recommendedName>
</protein>
<feature type="coiled-coil region" evidence="6">
    <location>
        <begin position="632"/>
        <end position="946"/>
    </location>
</feature>
<dbReference type="SUPFAM" id="SSF116907">
    <property type="entry name" value="Hook domain"/>
    <property type="match status" value="1"/>
</dbReference>
<evidence type="ECO:0000256" key="7">
    <source>
        <dbReference type="SAM" id="MobiDB-lite"/>
    </source>
</evidence>
<dbReference type="PANTHER" id="PTHR18947:SF30">
    <property type="entry name" value="GIRDIN"/>
    <property type="match status" value="1"/>
</dbReference>
<proteinExistence type="inferred from homology"/>
<dbReference type="GO" id="GO:0005737">
    <property type="term" value="C:cytoplasm"/>
    <property type="evidence" value="ECO:0007669"/>
    <property type="project" value="UniProtKB-SubCell"/>
</dbReference>
<dbReference type="FunFam" id="1.10.418.10:FF:000035">
    <property type="entry name" value="girdin isoform X1"/>
    <property type="match status" value="1"/>
</dbReference>
<accession>A0AAY4EVY5</accession>
<sequence>MEVGATADVERFMRTPLVLWVKTFGNVGEKDGGVIAEYCELVDGLFLNQIMEEIDPKVTSYTIKKVNGDVCQRIQNLSVLIQHIKTYYQETLQQLIMMPLPNVLQLGRAPFSELSFDEMKKILLLLLGCAVQCGKKEEYIEKIQTLDFGIKAMIASHIQEVTESQDSVLDLHWLDVSDFCPEDLDSLCRSMAVHLQKLVDQRDHNLETIVDLMQERECRPLTELNALPIDSSHAIHDPASQRHMAVELADTKAKTRRLRQELEEKSEQLLDCRQDLESLEAELKRFQQENLVLLADARAMRVYRDELDALREKAMRADKLESEVGRYRDKLHSMEFYRAKVEELKEDNQVLLETKTMLEEQLEGSRARSDKLHQLEKHNLQLQAKIHNMEENADQKRIEELLEDNFVLEIAQKRSIEESLHLGWELEQLSKSSQESEGPVQKSLDAEVTEKACSQMLRLERENQRLLTTLEELRRTSDPSVECRHDTLKQVEEVKEEDACINKTFSLDMIQSNTQDKLKISFPKHMDVPDSTDNKELIEQEMQHVTLWRNVGFMGLDVQINKHLKEKDAMQEKMDSSKVEQPESADYLKQKEKGSLDLLCGILDSYHPKVQRDAGTQEQNSLVQHAQCPVSCHALDAENKQLLTALENASRRLRRLEAELWDLECEKQALRGSLEELRIGDRCLEQLEADSKALKQEALQLERDKGRLEKENRRLRQRVEIQEATLDSNSLSLAGLEKENRALGKELEALKECNARVKELENESRDLLKQAAIDQKTLTALQEDMVSEKLKMQNKDKELEKLTRELEKMGLNEQQLLSDQRAADDSRYKQLESDLESSLKRCVEIKEEKMTVLESRLKETSALNQQLRQELRTVKQNYEAMLQREEEDWLSHGDIGGLRAWQKESQEATRELLRVKDHLIEVERNNATLQAERQALETHLEQLQTQTTGQNAQTLALQQQLASLQESSITLQMQNAQLQVEKSTLTSQSASLMAQNIQLQGQQCSLEGERESAVRDREDLRKVNELLLRDHERLTALHERQAAEYESLISKHRGLKNSHRRLELEHHALEDRHNTLLQQKSQLEELERTLKVEQQQMLQEKDKHRSTAAECQRLRDEKDWLDQSYQQLLKENESLQAEHKNTKCLLNTMKLDQMRLESELSNFKEQYQQLDITSTKLTNQCELLTQLKRNLEEENRHLLQQIQTLMLQIRNLLEHTMESKDLFHVEQRQYIDKLNELRRQKEKLEEKIMDQYKFYESSPTKRRGNWITLKMKKLMKTKSREQEKERGRSHVETHCEGSRGHDNSSCGGSQDSAESASNSMDDSLSPKRSSSEYKCILLKRQKDGRATGSKGVQSQNLRRTESARVTRVTKGSCSHSTSRPGDKSSSASSCLDCFSTPLRRGGHGSRGGNGPCSTLPRSSSVISTSEGSSRRASFHSMISRSATASPRKNNIDESRDKDSSQQVAVWRCGFHSRKYMFPHTLQCCCCHVCVAMVDVHVPSSVKAISVTMSCFSKLL</sequence>
<evidence type="ECO:0000256" key="4">
    <source>
        <dbReference type="ARBA" id="ARBA00023054"/>
    </source>
</evidence>
<dbReference type="GeneTree" id="ENSGT00940000155559"/>
<evidence type="ECO:0000256" key="5">
    <source>
        <dbReference type="ARBA" id="ARBA00061299"/>
    </source>
</evidence>
<dbReference type="Gene3D" id="1.10.418.10">
    <property type="entry name" value="Calponin-like domain"/>
    <property type="match status" value="1"/>
</dbReference>
<dbReference type="GO" id="GO:0031122">
    <property type="term" value="P:cytoplasmic microtubule organization"/>
    <property type="evidence" value="ECO:0007669"/>
    <property type="project" value="TreeGrafter"/>
</dbReference>
<feature type="region of interest" description="Disordered" evidence="7">
    <location>
        <begin position="1401"/>
        <end position="1458"/>
    </location>
</feature>
<dbReference type="PANTHER" id="PTHR18947">
    <property type="entry name" value="HOOK PROTEINS"/>
    <property type="match status" value="1"/>
</dbReference>
<comment type="similarity">
    <text evidence="5">Belongs to the CCDC88 family.</text>
</comment>